<evidence type="ECO:0000313" key="2">
    <source>
        <dbReference type="Proteomes" id="UP000792220"/>
    </source>
</evidence>
<organism evidence="1 2">
    <name type="scientific">Choristoneura biennis entomopoxvirus</name>
    <name type="common">CbEPV</name>
    <dbReference type="NCBI Taxonomy" id="10288"/>
    <lineage>
        <taxon>Viruses</taxon>
        <taxon>Varidnaviria</taxon>
        <taxon>Bamfordvirae</taxon>
        <taxon>Nucleocytoviricota</taxon>
        <taxon>Pokkesviricetes</taxon>
        <taxon>Chitovirales</taxon>
        <taxon>Poxviridae</taxon>
        <taxon>Entomopoxvirinae</taxon>
        <taxon>Betaentomopoxvirus</taxon>
        <taxon>Betaentomopoxvirus cbiennis</taxon>
    </lineage>
</organism>
<evidence type="ECO:0000313" key="1">
    <source>
        <dbReference type="EMBL" id="CCU55786.1"/>
    </source>
</evidence>
<dbReference type="InterPro" id="IPR007678">
    <property type="entry name" value="Poxvirus_G5"/>
</dbReference>
<dbReference type="Pfam" id="PF04599">
    <property type="entry name" value="Pox_G5"/>
    <property type="match status" value="1"/>
</dbReference>
<reference evidence="1" key="1">
    <citation type="journal article" date="2013" name="J. Virol.">
        <title>New Insights into the Evolution of Entomopoxvirinae from the Complete Genome Sequences of Four Entomopoxviruses Infecting Adoxophyes honmai, Choristoneura biennis, Choristoneura rosaceana, and Mythimna separata.</title>
        <authorList>
            <person name="Theze J."/>
            <person name="Takatsuka J."/>
            <person name="Li Z."/>
            <person name="Gallais J."/>
            <person name="Doucet D."/>
            <person name="Arif B."/>
            <person name="Nakai M."/>
            <person name="Herniou E.A."/>
        </authorList>
    </citation>
    <scope>NUCLEOTIDE SEQUENCE</scope>
</reference>
<dbReference type="KEGG" id="vg:15613208"/>
<dbReference type="OrthoDB" id="8937at10239"/>
<dbReference type="Proteomes" id="UP000792220">
    <property type="component" value="Genome"/>
</dbReference>
<accession>A0A916P154</accession>
<sequence>MGIKYLYDNLSSLKLIKQTNINIESKYIYIDLDCIFYTYAHVSESDNELFNKIINILQTYTDNDNDLTVFYDSGLINKKFIQNNKRSISSQKYYNNIKDIFKKKYNMNDSYEIESKKIINNISTQTAYTCNNNLYIITELDVYDNNDDTNKFTQTEYNFNYDEYITCDDSVQLYQDVSIDIIKNPYTVIEDKKKLYSMQFNLDKDKKIKLKLELLEYIKNMGIKLITKSGIDAELYMIHKCIKIHNKYNIWPLCSSKDQDIIALTITNIPYNKFNIIYDNKIYLIKKNPLSIALVILSLVFNESDYFGGIYGYSFNGDKIEKLIDIIEFDNFDNILDYFDLNYIKKLCKNIIIKTISDKTLKHILNINMPIHDERIEQYLSEISIYLSCNKKFYDTNYNHLIDKNEFIRYLFYKDF</sequence>
<protein>
    <submittedName>
        <fullName evidence="1">FEN1-like nuclease (Cop-G5R)</fullName>
    </submittedName>
</protein>
<dbReference type="RefSeq" id="YP_008004288.1">
    <property type="nucleotide sequence ID" value="NC_021248.1"/>
</dbReference>
<dbReference type="GeneID" id="15613208"/>
<organismHost>
    <name type="scientific">Choristoneura fumiferana</name>
    <name type="common">Spruce budworm moth</name>
    <name type="synonym">Archips fumiferana</name>
    <dbReference type="NCBI Taxonomy" id="7141"/>
</organismHost>
<name>A0A916P154_CBEPV</name>
<proteinExistence type="predicted"/>
<dbReference type="EMBL" id="HF679132">
    <property type="protein sequence ID" value="CCU55786.1"/>
    <property type="molecule type" value="Genomic_DNA"/>
</dbReference>
<gene>
    <name evidence="1" type="ORF">CHBEV_218</name>
</gene>
<keyword evidence="2" id="KW-1185">Reference proteome</keyword>